<evidence type="ECO:0000313" key="9">
    <source>
        <dbReference type="Proteomes" id="UP001165060"/>
    </source>
</evidence>
<evidence type="ECO:0000313" key="8">
    <source>
        <dbReference type="EMBL" id="GMI35553.1"/>
    </source>
</evidence>
<dbReference type="InterPro" id="IPR042081">
    <property type="entry name" value="RNA_2'-PTrans_C"/>
</dbReference>
<organism evidence="8 9">
    <name type="scientific">Tetraparma gracilis</name>
    <dbReference type="NCBI Taxonomy" id="2962635"/>
    <lineage>
        <taxon>Eukaryota</taxon>
        <taxon>Sar</taxon>
        <taxon>Stramenopiles</taxon>
        <taxon>Ochrophyta</taxon>
        <taxon>Bolidophyceae</taxon>
        <taxon>Parmales</taxon>
        <taxon>Triparmaceae</taxon>
        <taxon>Tetraparma</taxon>
    </lineage>
</organism>
<keyword evidence="5" id="KW-0520">NAD</keyword>
<dbReference type="Gene3D" id="1.10.10.970">
    <property type="entry name" value="RNA 2'-phosphotransferase, Tpt1/KptA family, N-terminal domain"/>
    <property type="match status" value="1"/>
</dbReference>
<evidence type="ECO:0000256" key="6">
    <source>
        <dbReference type="ARBA" id="ARBA00047949"/>
    </source>
</evidence>
<feature type="region of interest" description="Disordered" evidence="7">
    <location>
        <begin position="1"/>
        <end position="39"/>
    </location>
</feature>
<keyword evidence="9" id="KW-1185">Reference proteome</keyword>
<comment type="similarity">
    <text evidence="2">Belongs to the KptA/TPT1 family.</text>
</comment>
<comment type="caution">
    <text evidence="8">The sequence shown here is derived from an EMBL/GenBank/DDBJ whole genome shotgun (WGS) entry which is preliminary data.</text>
</comment>
<keyword evidence="4" id="KW-0808">Transferase</keyword>
<dbReference type="Pfam" id="PF01885">
    <property type="entry name" value="PTS_2-RNA"/>
    <property type="match status" value="1"/>
</dbReference>
<proteinExistence type="inferred from homology"/>
<dbReference type="EMBL" id="BRYB01001881">
    <property type="protein sequence ID" value="GMI35553.1"/>
    <property type="molecule type" value="Genomic_DNA"/>
</dbReference>
<dbReference type="SUPFAM" id="SSF56399">
    <property type="entry name" value="ADP-ribosylation"/>
    <property type="match status" value="1"/>
</dbReference>
<dbReference type="Gene3D" id="3.20.170.30">
    <property type="match status" value="1"/>
</dbReference>
<dbReference type="EC" id="2.7.1.160" evidence="3"/>
<accession>A0ABQ6MYX7</accession>
<dbReference type="InterPro" id="IPR042080">
    <property type="entry name" value="RNA_2'-PTrans_N"/>
</dbReference>
<dbReference type="InterPro" id="IPR002745">
    <property type="entry name" value="Ptrans_KptA/Tpt1"/>
</dbReference>
<name>A0ABQ6MYX7_9STRA</name>
<evidence type="ECO:0000256" key="3">
    <source>
        <dbReference type="ARBA" id="ARBA00012007"/>
    </source>
</evidence>
<dbReference type="PANTHER" id="PTHR12684">
    <property type="entry name" value="PUTATIVE PHOSPHOTRANSFERASE"/>
    <property type="match status" value="1"/>
</dbReference>
<protein>
    <recommendedName>
        <fullName evidence="3">2'-phosphotransferase</fullName>
        <ecNumber evidence="3">2.7.1.160</ecNumber>
    </recommendedName>
</protein>
<reference evidence="8 9" key="1">
    <citation type="journal article" date="2023" name="Commun. Biol.">
        <title>Genome analysis of Parmales, the sister group of diatoms, reveals the evolutionary specialization of diatoms from phago-mixotrophs to photoautotrophs.</title>
        <authorList>
            <person name="Ban H."/>
            <person name="Sato S."/>
            <person name="Yoshikawa S."/>
            <person name="Yamada K."/>
            <person name="Nakamura Y."/>
            <person name="Ichinomiya M."/>
            <person name="Sato N."/>
            <person name="Blanc-Mathieu R."/>
            <person name="Endo H."/>
            <person name="Kuwata A."/>
            <person name="Ogata H."/>
        </authorList>
    </citation>
    <scope>NUCLEOTIDE SEQUENCE [LARGE SCALE GENOMIC DNA]</scope>
</reference>
<evidence type="ECO:0000256" key="4">
    <source>
        <dbReference type="ARBA" id="ARBA00022679"/>
    </source>
</evidence>
<gene>
    <name evidence="8" type="ORF">TeGR_g13587</name>
</gene>
<evidence type="ECO:0000256" key="5">
    <source>
        <dbReference type="ARBA" id="ARBA00023027"/>
    </source>
</evidence>
<evidence type="ECO:0000256" key="2">
    <source>
        <dbReference type="ARBA" id="ARBA00009836"/>
    </source>
</evidence>
<feature type="compositionally biased region" description="Basic and acidic residues" evidence="7">
    <location>
        <begin position="28"/>
        <end position="39"/>
    </location>
</feature>
<dbReference type="Proteomes" id="UP001165060">
    <property type="component" value="Unassembled WGS sequence"/>
</dbReference>
<dbReference type="PANTHER" id="PTHR12684:SF2">
    <property type="entry name" value="TRNA 2'-PHOSPHOTRANSFERASE 1"/>
    <property type="match status" value="1"/>
</dbReference>
<comment type="function">
    <text evidence="1">Catalyzes the last step of tRNA splicing, the transfer of the splice junction 2'-phosphate from ligated tRNA to NAD to produce ADP-ribose 1''-2'' cyclic phosphate.</text>
</comment>
<evidence type="ECO:0000256" key="1">
    <source>
        <dbReference type="ARBA" id="ARBA00003343"/>
    </source>
</evidence>
<sequence>MSGFQGQGRKGKGGNSKAPQGGWQASGKKKDARTNKKGDLNYTISRKLSNLLRHRVHHNGLTDCLRTDGYVPLDRVLALPSFEGRTAEQIREVVADNDKQRFSLVTELVDLTPTLFIRANQGHSIEGIDSDELLTPVVFAEGDGKQLVAIHGTYHKAWPAILQSQGLCRMTRQHVHLAADLPGESGVISGMRGSCELVVHVDVREAVLGGLAFYTSANGVILTPGLGDAGMLPLTFVTKVEDRAGNIIYPAPSTTT</sequence>
<evidence type="ECO:0000256" key="7">
    <source>
        <dbReference type="SAM" id="MobiDB-lite"/>
    </source>
</evidence>
<comment type="catalytic activity">
    <reaction evidence="6">
        <text>2'-phospho-[ligated tRNA] + NAD(+) = mature tRNA + ADP-alpha-D-ribose 1'',2''-cyclic phosphate + nicotinamide</text>
        <dbReference type="Rhea" id="RHEA:23324"/>
        <dbReference type="Rhea" id="RHEA-COMP:11106"/>
        <dbReference type="Rhea" id="RHEA-COMP:11107"/>
        <dbReference type="ChEBI" id="CHEBI:17154"/>
        <dbReference type="ChEBI" id="CHEBI:57540"/>
        <dbReference type="ChEBI" id="CHEBI:76596"/>
        <dbReference type="ChEBI" id="CHEBI:82883"/>
        <dbReference type="ChEBI" id="CHEBI:85027"/>
        <dbReference type="EC" id="2.7.1.160"/>
    </reaction>
</comment>